<proteinExistence type="predicted"/>
<feature type="region of interest" description="Disordered" evidence="1">
    <location>
        <begin position="74"/>
        <end position="131"/>
    </location>
</feature>
<name>A0A6G1K2G1_9PLEO</name>
<gene>
    <name evidence="2" type="ORF">K504DRAFT_504245</name>
</gene>
<sequence>MAFNLSVVGRESSQQEHLHGPQRIDTGHVLNRLGGLTIDVQSNEQKLPSIHALLNHIPPAGLNTITQSSSSLTNQAWNGVPFPSAVPPPVDHHDEQSGRRQLQQVSSQQQQQANHASFAYPTPHNSPVDTLANLNHLSASRRSPRRYRYADNTISNHANEASEAERRRKFATGIRMMSMRNKKAAREACSRFKLSDSMANVQNVCLEVNPNMGSLAAPRRNVPNGGWRPLKSNNINKLIENPLKINKEDALWAVTTIVQQSNGLFEDVDHVLRKLGHREIADRLAYSVRNRACAGFRYLGQRDPRPRI</sequence>
<reference evidence="2" key="1">
    <citation type="journal article" date="2020" name="Stud. Mycol.">
        <title>101 Dothideomycetes genomes: a test case for predicting lifestyles and emergence of pathogens.</title>
        <authorList>
            <person name="Haridas S."/>
            <person name="Albert R."/>
            <person name="Binder M."/>
            <person name="Bloem J."/>
            <person name="Labutti K."/>
            <person name="Salamov A."/>
            <person name="Andreopoulos B."/>
            <person name="Baker S."/>
            <person name="Barry K."/>
            <person name="Bills G."/>
            <person name="Bluhm B."/>
            <person name="Cannon C."/>
            <person name="Castanera R."/>
            <person name="Culley D."/>
            <person name="Daum C."/>
            <person name="Ezra D."/>
            <person name="Gonzalez J."/>
            <person name="Henrissat B."/>
            <person name="Kuo A."/>
            <person name="Liang C."/>
            <person name="Lipzen A."/>
            <person name="Lutzoni F."/>
            <person name="Magnuson J."/>
            <person name="Mondo S."/>
            <person name="Nolan M."/>
            <person name="Ohm R."/>
            <person name="Pangilinan J."/>
            <person name="Park H.-J."/>
            <person name="Ramirez L."/>
            <person name="Alfaro M."/>
            <person name="Sun H."/>
            <person name="Tritt A."/>
            <person name="Yoshinaga Y."/>
            <person name="Zwiers L.-H."/>
            <person name="Turgeon B."/>
            <person name="Goodwin S."/>
            <person name="Spatafora J."/>
            <person name="Crous P."/>
            <person name="Grigoriev I."/>
        </authorList>
    </citation>
    <scope>NUCLEOTIDE SEQUENCE</scope>
    <source>
        <strain evidence="2">CBS 279.74</strain>
    </source>
</reference>
<dbReference type="Proteomes" id="UP000799428">
    <property type="component" value="Unassembled WGS sequence"/>
</dbReference>
<keyword evidence="3" id="KW-1185">Reference proteome</keyword>
<dbReference type="EMBL" id="MU005774">
    <property type="protein sequence ID" value="KAF2707059.1"/>
    <property type="molecule type" value="Genomic_DNA"/>
</dbReference>
<accession>A0A6G1K2G1</accession>
<feature type="compositionally biased region" description="Low complexity" evidence="1">
    <location>
        <begin position="99"/>
        <end position="112"/>
    </location>
</feature>
<evidence type="ECO:0000256" key="1">
    <source>
        <dbReference type="SAM" id="MobiDB-lite"/>
    </source>
</evidence>
<evidence type="ECO:0000313" key="3">
    <source>
        <dbReference type="Proteomes" id="UP000799428"/>
    </source>
</evidence>
<dbReference type="AlphaFoldDB" id="A0A6G1K2G1"/>
<dbReference type="OrthoDB" id="10525104at2759"/>
<organism evidence="2 3">
    <name type="scientific">Pleomassaria siparia CBS 279.74</name>
    <dbReference type="NCBI Taxonomy" id="1314801"/>
    <lineage>
        <taxon>Eukaryota</taxon>
        <taxon>Fungi</taxon>
        <taxon>Dikarya</taxon>
        <taxon>Ascomycota</taxon>
        <taxon>Pezizomycotina</taxon>
        <taxon>Dothideomycetes</taxon>
        <taxon>Pleosporomycetidae</taxon>
        <taxon>Pleosporales</taxon>
        <taxon>Pleomassariaceae</taxon>
        <taxon>Pleomassaria</taxon>
    </lineage>
</organism>
<feature type="region of interest" description="Disordered" evidence="1">
    <location>
        <begin position="1"/>
        <end position="20"/>
    </location>
</feature>
<protein>
    <submittedName>
        <fullName evidence="2">Uncharacterized protein</fullName>
    </submittedName>
</protein>
<evidence type="ECO:0000313" key="2">
    <source>
        <dbReference type="EMBL" id="KAF2707059.1"/>
    </source>
</evidence>